<dbReference type="EMBL" id="CAUYUJ010006318">
    <property type="protein sequence ID" value="CAK0816941.1"/>
    <property type="molecule type" value="Genomic_DNA"/>
</dbReference>
<name>A0ABN9RD65_9DINO</name>
<reference evidence="2" key="1">
    <citation type="submission" date="2023-10" db="EMBL/GenBank/DDBJ databases">
        <authorList>
            <person name="Chen Y."/>
            <person name="Shah S."/>
            <person name="Dougan E. K."/>
            <person name="Thang M."/>
            <person name="Chan C."/>
        </authorList>
    </citation>
    <scope>NUCLEOTIDE SEQUENCE [LARGE SCALE GENOMIC DNA]</scope>
</reference>
<accession>A0ABN9RD65</accession>
<dbReference type="Proteomes" id="UP001189429">
    <property type="component" value="Unassembled WGS sequence"/>
</dbReference>
<feature type="transmembrane region" description="Helical" evidence="1">
    <location>
        <begin position="265"/>
        <end position="283"/>
    </location>
</feature>
<keyword evidence="3" id="KW-1185">Reference proteome</keyword>
<protein>
    <submittedName>
        <fullName evidence="2">Uncharacterized protein</fullName>
    </submittedName>
</protein>
<gene>
    <name evidence="2" type="ORF">PCOR1329_LOCUS19695</name>
</gene>
<evidence type="ECO:0000256" key="1">
    <source>
        <dbReference type="SAM" id="Phobius"/>
    </source>
</evidence>
<proteinExistence type="predicted"/>
<organism evidence="2 3">
    <name type="scientific">Prorocentrum cordatum</name>
    <dbReference type="NCBI Taxonomy" id="2364126"/>
    <lineage>
        <taxon>Eukaryota</taxon>
        <taxon>Sar</taxon>
        <taxon>Alveolata</taxon>
        <taxon>Dinophyceae</taxon>
        <taxon>Prorocentrales</taxon>
        <taxon>Prorocentraceae</taxon>
        <taxon>Prorocentrum</taxon>
    </lineage>
</organism>
<evidence type="ECO:0000313" key="3">
    <source>
        <dbReference type="Proteomes" id="UP001189429"/>
    </source>
</evidence>
<sequence length="303" mass="34168">MSITFGERQEAAFRPFDRPREEGSDLTKEVRFSTWAHWLGLQDPNWRPTHFEALVDWSRTAGLVCCQGTSPSFFRVGAMRDMSLLDQPRVDGKAPPERRAANKARNIADSQKWFMFKIGLLKHLPQIAVQVHRFCRKCEAVERGSLAEYPGQEDIAKLLFLFAIAALTVSDIYLSTSKVYNAVYTPLKEHAKRQSSSAQWDFGTYEGFFNLHTAYSQMQMFFGIFAISIVMLLGRLTLEDLGPGYSMPLCLEHAAKRGVFTVREAFLFAVVMAAVCSLLRYYIAADGGGRAKVEDEPGSLKIQ</sequence>
<keyword evidence="1" id="KW-0812">Transmembrane</keyword>
<keyword evidence="1" id="KW-0472">Membrane</keyword>
<evidence type="ECO:0000313" key="2">
    <source>
        <dbReference type="EMBL" id="CAK0816941.1"/>
    </source>
</evidence>
<comment type="caution">
    <text evidence="2">The sequence shown here is derived from an EMBL/GenBank/DDBJ whole genome shotgun (WGS) entry which is preliminary data.</text>
</comment>
<keyword evidence="1" id="KW-1133">Transmembrane helix</keyword>
<feature type="transmembrane region" description="Helical" evidence="1">
    <location>
        <begin position="220"/>
        <end position="238"/>
    </location>
</feature>